<protein>
    <submittedName>
        <fullName evidence="2">SMI1/KNR4 family protein</fullName>
    </submittedName>
</protein>
<name>A0A7C9F583_9BACT</name>
<sequence>MEFLKKFDMIFTPRIIAFEEKNKFKLPDDYFSFLKNYNGGYPTRDKFNISDSQGIDILDVFHGLDVKPRFSNLDYLVDNYTDRFIRHIIPIGHDAGGNYVCLNVNQGNDYGKVYFYDHEVENKDENGNLTWDNLYLIADSFADFLEKLY</sequence>
<dbReference type="SUPFAM" id="SSF160631">
    <property type="entry name" value="SMI1/KNR4-like"/>
    <property type="match status" value="1"/>
</dbReference>
<dbReference type="SMART" id="SM00860">
    <property type="entry name" value="SMI1_KNR4"/>
    <property type="match status" value="1"/>
</dbReference>
<dbReference type="AlphaFoldDB" id="A0A7C9F583"/>
<gene>
    <name evidence="2" type="ORF">GBK04_21765</name>
</gene>
<proteinExistence type="predicted"/>
<evidence type="ECO:0000313" key="2">
    <source>
        <dbReference type="EMBL" id="MPR35905.1"/>
    </source>
</evidence>
<dbReference type="InterPro" id="IPR018958">
    <property type="entry name" value="Knr4/Smi1-like_dom"/>
</dbReference>
<evidence type="ECO:0000259" key="1">
    <source>
        <dbReference type="SMART" id="SM00860"/>
    </source>
</evidence>
<keyword evidence="3" id="KW-1185">Reference proteome</keyword>
<evidence type="ECO:0000313" key="3">
    <source>
        <dbReference type="Proteomes" id="UP000479293"/>
    </source>
</evidence>
<organism evidence="2 3">
    <name type="scientific">Salmonirosea aquatica</name>
    <dbReference type="NCBI Taxonomy" id="2654236"/>
    <lineage>
        <taxon>Bacteria</taxon>
        <taxon>Pseudomonadati</taxon>
        <taxon>Bacteroidota</taxon>
        <taxon>Cytophagia</taxon>
        <taxon>Cytophagales</taxon>
        <taxon>Spirosomataceae</taxon>
        <taxon>Salmonirosea</taxon>
    </lineage>
</organism>
<dbReference type="Pfam" id="PF09346">
    <property type="entry name" value="SMI1_KNR4"/>
    <property type="match status" value="1"/>
</dbReference>
<reference evidence="2 3" key="1">
    <citation type="submission" date="2019-10" db="EMBL/GenBank/DDBJ databases">
        <title>Draft Genome Sequence of Cytophagaceae sp. SJW1-29.</title>
        <authorList>
            <person name="Choi A."/>
        </authorList>
    </citation>
    <scope>NUCLEOTIDE SEQUENCE [LARGE SCALE GENOMIC DNA]</scope>
    <source>
        <strain evidence="2 3">SJW1-29</strain>
    </source>
</reference>
<dbReference type="Proteomes" id="UP000479293">
    <property type="component" value="Unassembled WGS sequence"/>
</dbReference>
<dbReference type="EMBL" id="WHLY01000002">
    <property type="protein sequence ID" value="MPR35905.1"/>
    <property type="molecule type" value="Genomic_DNA"/>
</dbReference>
<feature type="domain" description="Knr4/Smi1-like" evidence="1">
    <location>
        <begin position="9"/>
        <end position="147"/>
    </location>
</feature>
<dbReference type="RefSeq" id="WP_152763360.1">
    <property type="nucleotide sequence ID" value="NZ_WHLY01000002.1"/>
</dbReference>
<dbReference type="Gene3D" id="3.40.1580.10">
    <property type="entry name" value="SMI1/KNR4-like"/>
    <property type="match status" value="1"/>
</dbReference>
<accession>A0A7C9F583</accession>
<dbReference type="InterPro" id="IPR037883">
    <property type="entry name" value="Knr4/Smi1-like_sf"/>
</dbReference>
<comment type="caution">
    <text evidence="2">The sequence shown here is derived from an EMBL/GenBank/DDBJ whole genome shotgun (WGS) entry which is preliminary data.</text>
</comment>